<keyword evidence="3" id="KW-1185">Reference proteome</keyword>
<dbReference type="EMBL" id="CP037452">
    <property type="protein sequence ID" value="QDV50825.1"/>
    <property type="molecule type" value="Genomic_DNA"/>
</dbReference>
<organism evidence="2 3">
    <name type="scientific">Gimesia fumaroli</name>
    <dbReference type="NCBI Taxonomy" id="2527976"/>
    <lineage>
        <taxon>Bacteria</taxon>
        <taxon>Pseudomonadati</taxon>
        <taxon>Planctomycetota</taxon>
        <taxon>Planctomycetia</taxon>
        <taxon>Planctomycetales</taxon>
        <taxon>Planctomycetaceae</taxon>
        <taxon>Gimesia</taxon>
    </lineage>
</organism>
<gene>
    <name evidence="2" type="ORF">Enr17x_28700</name>
</gene>
<dbReference type="RefSeq" id="WP_145309604.1">
    <property type="nucleotide sequence ID" value="NZ_CP037452.1"/>
</dbReference>
<keyword evidence="1" id="KW-0812">Transmembrane</keyword>
<accession>A0A518ICJ2</accession>
<evidence type="ECO:0000313" key="3">
    <source>
        <dbReference type="Proteomes" id="UP000318313"/>
    </source>
</evidence>
<reference evidence="2 3" key="1">
    <citation type="submission" date="2019-03" db="EMBL/GenBank/DDBJ databases">
        <title>Deep-cultivation of Planctomycetes and their phenomic and genomic characterization uncovers novel biology.</title>
        <authorList>
            <person name="Wiegand S."/>
            <person name="Jogler M."/>
            <person name="Boedeker C."/>
            <person name="Pinto D."/>
            <person name="Vollmers J."/>
            <person name="Rivas-Marin E."/>
            <person name="Kohn T."/>
            <person name="Peeters S.H."/>
            <person name="Heuer A."/>
            <person name="Rast P."/>
            <person name="Oberbeckmann S."/>
            <person name="Bunk B."/>
            <person name="Jeske O."/>
            <person name="Meyerdierks A."/>
            <person name="Storesund J.E."/>
            <person name="Kallscheuer N."/>
            <person name="Luecker S."/>
            <person name="Lage O.M."/>
            <person name="Pohl T."/>
            <person name="Merkel B.J."/>
            <person name="Hornburger P."/>
            <person name="Mueller R.-W."/>
            <person name="Bruemmer F."/>
            <person name="Labrenz M."/>
            <person name="Spormann A.M."/>
            <person name="Op den Camp H."/>
            <person name="Overmann J."/>
            <person name="Amann R."/>
            <person name="Jetten M.S.M."/>
            <person name="Mascher T."/>
            <person name="Medema M.H."/>
            <person name="Devos D.P."/>
            <person name="Kaster A.-K."/>
            <person name="Ovreas L."/>
            <person name="Rohde M."/>
            <person name="Galperin M.Y."/>
            <person name="Jogler C."/>
        </authorList>
    </citation>
    <scope>NUCLEOTIDE SEQUENCE [LARGE SCALE GENOMIC DNA]</scope>
    <source>
        <strain evidence="2 3">Enr17</strain>
    </source>
</reference>
<evidence type="ECO:0000313" key="2">
    <source>
        <dbReference type="EMBL" id="QDV50825.1"/>
    </source>
</evidence>
<feature type="transmembrane region" description="Helical" evidence="1">
    <location>
        <begin position="277"/>
        <end position="297"/>
    </location>
</feature>
<keyword evidence="1" id="KW-1133">Transmembrane helix</keyword>
<protein>
    <submittedName>
        <fullName evidence="2">Uncharacterized protein</fullName>
    </submittedName>
</protein>
<dbReference type="KEGG" id="gfm:Enr17x_28700"/>
<dbReference type="AlphaFoldDB" id="A0A518ICJ2"/>
<proteinExistence type="predicted"/>
<dbReference type="Proteomes" id="UP000318313">
    <property type="component" value="Chromosome"/>
</dbReference>
<feature type="transmembrane region" description="Helical" evidence="1">
    <location>
        <begin position="243"/>
        <end position="270"/>
    </location>
</feature>
<sequence>MPTFSNDNCPNCGASTAFGWDGNSCFNCHYNASLAEQDSNLALALVEDPDLQRDFALYSCHESIDKLVDAIKESHMFAVTDESAARLDLSAYLTKKAVTTIHSTSGDGPLLRQGTKDLVRITLDKLFATPTEFAVRGLRLTSPPTNWQEALDQEKAIKLFRNKLAYQIVDDVFDQAISDFESIKRQVCEYAKTSSIPASEQETQSDVPKFNSRITTQVKSQASSIEDTTWTDEEYNNAFGCLIAIPFAIIGFMIHPFLGFVAGIIVFTAAAAAAKQFGIFSTIVGAIIIGNIIYNMINGK</sequence>
<evidence type="ECO:0000256" key="1">
    <source>
        <dbReference type="SAM" id="Phobius"/>
    </source>
</evidence>
<name>A0A518ICJ2_9PLAN</name>
<keyword evidence="1" id="KW-0472">Membrane</keyword>